<organism evidence="5 6">
    <name type="scientific">Lujinxingia vulgaris</name>
    <dbReference type="NCBI Taxonomy" id="2600176"/>
    <lineage>
        <taxon>Bacteria</taxon>
        <taxon>Deltaproteobacteria</taxon>
        <taxon>Bradymonadales</taxon>
        <taxon>Lujinxingiaceae</taxon>
        <taxon>Lujinxingia</taxon>
    </lineage>
</organism>
<evidence type="ECO:0000256" key="1">
    <source>
        <dbReference type="ARBA" id="ARBA00023125"/>
    </source>
</evidence>
<keyword evidence="3" id="KW-0472">Membrane</keyword>
<dbReference type="Proteomes" id="UP000321046">
    <property type="component" value="Unassembled WGS sequence"/>
</dbReference>
<sequence length="202" mass="22471">MTPSRDEKKKITRQTILEAARACFEAEGYEATSVRDIASAAEVSAGSVIHHFGSKRELLYATLFEDLETTMREALSLCTSPPLGAQLDAMTRHIFSYYLRRPRLSRVLLKESLFAEEPWASRFREQTARLHGAVEALAGDAMRRGELSPVVDARMLAMAYVSFYYFALLAWAQGGHEDPARLVSVQMAQHLRGLSSARTTGG</sequence>
<keyword evidence="1 2" id="KW-0238">DNA-binding</keyword>
<evidence type="ECO:0000259" key="4">
    <source>
        <dbReference type="PROSITE" id="PS50977"/>
    </source>
</evidence>
<dbReference type="Gene3D" id="1.10.357.10">
    <property type="entry name" value="Tetracycline Repressor, domain 2"/>
    <property type="match status" value="1"/>
</dbReference>
<evidence type="ECO:0000313" key="6">
    <source>
        <dbReference type="Proteomes" id="UP000321046"/>
    </source>
</evidence>
<gene>
    <name evidence="5" type="ORF">FRC96_05835</name>
</gene>
<dbReference type="InterPro" id="IPR041490">
    <property type="entry name" value="KstR2_TetR_C"/>
</dbReference>
<dbReference type="SUPFAM" id="SSF48498">
    <property type="entry name" value="Tetracyclin repressor-like, C-terminal domain"/>
    <property type="match status" value="1"/>
</dbReference>
<dbReference type="RefSeq" id="WP_146973569.1">
    <property type="nucleotide sequence ID" value="NZ_VOSL01000025.1"/>
</dbReference>
<feature type="domain" description="HTH tetR-type" evidence="4">
    <location>
        <begin position="10"/>
        <end position="70"/>
    </location>
</feature>
<dbReference type="Pfam" id="PF17932">
    <property type="entry name" value="TetR_C_24"/>
    <property type="match status" value="1"/>
</dbReference>
<dbReference type="EMBL" id="VOSL01000025">
    <property type="protein sequence ID" value="TXD39790.1"/>
    <property type="molecule type" value="Genomic_DNA"/>
</dbReference>
<keyword evidence="3" id="KW-1133">Transmembrane helix</keyword>
<dbReference type="PANTHER" id="PTHR30055">
    <property type="entry name" value="HTH-TYPE TRANSCRIPTIONAL REGULATOR RUTR"/>
    <property type="match status" value="1"/>
</dbReference>
<evidence type="ECO:0000313" key="5">
    <source>
        <dbReference type="EMBL" id="TXD39790.1"/>
    </source>
</evidence>
<comment type="caution">
    <text evidence="5">The sequence shown here is derived from an EMBL/GenBank/DDBJ whole genome shotgun (WGS) entry which is preliminary data.</text>
</comment>
<dbReference type="PRINTS" id="PR00455">
    <property type="entry name" value="HTHTETR"/>
</dbReference>
<accession>A0A5C6XII4</accession>
<dbReference type="GO" id="GO:0003700">
    <property type="term" value="F:DNA-binding transcription factor activity"/>
    <property type="evidence" value="ECO:0007669"/>
    <property type="project" value="TreeGrafter"/>
</dbReference>
<dbReference type="Gene3D" id="1.10.10.60">
    <property type="entry name" value="Homeodomain-like"/>
    <property type="match status" value="1"/>
</dbReference>
<name>A0A5C6XII4_9DELT</name>
<dbReference type="OrthoDB" id="9811084at2"/>
<dbReference type="AlphaFoldDB" id="A0A5C6XII4"/>
<dbReference type="InterPro" id="IPR036271">
    <property type="entry name" value="Tet_transcr_reg_TetR-rel_C_sf"/>
</dbReference>
<dbReference type="Pfam" id="PF00440">
    <property type="entry name" value="TetR_N"/>
    <property type="match status" value="1"/>
</dbReference>
<evidence type="ECO:0000256" key="2">
    <source>
        <dbReference type="PROSITE-ProRule" id="PRU00335"/>
    </source>
</evidence>
<dbReference type="GO" id="GO:0000976">
    <property type="term" value="F:transcription cis-regulatory region binding"/>
    <property type="evidence" value="ECO:0007669"/>
    <property type="project" value="TreeGrafter"/>
</dbReference>
<feature type="DNA-binding region" description="H-T-H motif" evidence="2">
    <location>
        <begin position="33"/>
        <end position="52"/>
    </location>
</feature>
<dbReference type="PANTHER" id="PTHR30055:SF223">
    <property type="entry name" value="HTH-TYPE TRANSCRIPTIONAL REGULATOR UIDR"/>
    <property type="match status" value="1"/>
</dbReference>
<dbReference type="PROSITE" id="PS50977">
    <property type="entry name" value="HTH_TETR_2"/>
    <property type="match status" value="1"/>
</dbReference>
<dbReference type="InterPro" id="IPR009057">
    <property type="entry name" value="Homeodomain-like_sf"/>
</dbReference>
<protein>
    <submittedName>
        <fullName evidence="5">TetR/AcrR family transcriptional regulator</fullName>
    </submittedName>
</protein>
<feature type="transmembrane region" description="Helical" evidence="3">
    <location>
        <begin position="153"/>
        <end position="172"/>
    </location>
</feature>
<reference evidence="5 6" key="1">
    <citation type="submission" date="2019-08" db="EMBL/GenBank/DDBJ databases">
        <title>Bradymonadales sp. TMQ2.</title>
        <authorList>
            <person name="Liang Q."/>
        </authorList>
    </citation>
    <scope>NUCLEOTIDE SEQUENCE [LARGE SCALE GENOMIC DNA]</scope>
    <source>
        <strain evidence="5 6">TMQ2</strain>
    </source>
</reference>
<dbReference type="InterPro" id="IPR001647">
    <property type="entry name" value="HTH_TetR"/>
</dbReference>
<evidence type="ECO:0000256" key="3">
    <source>
        <dbReference type="SAM" id="Phobius"/>
    </source>
</evidence>
<keyword evidence="3" id="KW-0812">Transmembrane</keyword>
<dbReference type="SUPFAM" id="SSF46689">
    <property type="entry name" value="Homeodomain-like"/>
    <property type="match status" value="1"/>
</dbReference>
<dbReference type="InterPro" id="IPR050109">
    <property type="entry name" value="HTH-type_TetR-like_transc_reg"/>
</dbReference>
<proteinExistence type="predicted"/>